<gene>
    <name evidence="1" type="ORF">CELE_F20D6.1</name>
    <name evidence="1 3" type="ORF">F20D6.1</name>
</gene>
<sequence length="180" mass="20448">MYYKLVLIYFPRSKLGINVKSYQNVVYVESTDNTWGSTTRRFLYLGDAILRIDDTEILDLPTTQNALRTGFSKNGVVTIIVERAVHQESYAFVRSVMGFSKVLDPMLPQDVIQTCTARLAYHNKHGFAEPTPIFKGYTKDYSSAGRVSVTNTVEIKSIRTEQLNPEILQNVPDFSNPENK</sequence>
<evidence type="ECO:0000313" key="1">
    <source>
        <dbReference type="EMBL" id="CCD68331.2"/>
    </source>
</evidence>
<dbReference type="PaxDb" id="6239-F20D6.1"/>
<dbReference type="PANTHER" id="PTHR31327">
    <property type="entry name" value="SPERM MEIOSIS PDZ DOMAIN CONTAINING PROTEINS-RELATED"/>
    <property type="match status" value="1"/>
</dbReference>
<dbReference type="HOGENOM" id="CLU_1497569_0_0_1"/>
<dbReference type="WormBase" id="F20D6.1">
    <property type="protein sequence ID" value="CE47280"/>
    <property type="gene ID" value="WBGene00017633"/>
</dbReference>
<dbReference type="InterPro" id="IPR036034">
    <property type="entry name" value="PDZ_sf"/>
</dbReference>
<evidence type="ECO:0000313" key="2">
    <source>
        <dbReference type="Proteomes" id="UP000001940"/>
    </source>
</evidence>
<dbReference type="CTD" id="184722"/>
<evidence type="ECO:0000313" key="3">
    <source>
        <dbReference type="WormBase" id="F20D6.1"/>
    </source>
</evidence>
<dbReference type="Bgee" id="WBGene00017633">
    <property type="expression patterns" value="Expressed in material anatomical entity and 2 other cell types or tissues"/>
</dbReference>
<dbReference type="Proteomes" id="UP000001940">
    <property type="component" value="Chromosome V"/>
</dbReference>
<dbReference type="eggNOG" id="KOG3528">
    <property type="taxonomic scope" value="Eukaryota"/>
</dbReference>
<organism evidence="1 2">
    <name type="scientific">Caenorhabditis elegans</name>
    <dbReference type="NCBI Taxonomy" id="6239"/>
    <lineage>
        <taxon>Eukaryota</taxon>
        <taxon>Metazoa</taxon>
        <taxon>Ecdysozoa</taxon>
        <taxon>Nematoda</taxon>
        <taxon>Chromadorea</taxon>
        <taxon>Rhabditida</taxon>
        <taxon>Rhabditina</taxon>
        <taxon>Rhabditomorpha</taxon>
        <taxon>Rhabditoidea</taxon>
        <taxon>Rhabditidae</taxon>
        <taxon>Peloderinae</taxon>
        <taxon>Caenorhabditis</taxon>
    </lineage>
</organism>
<keyword evidence="2" id="KW-1185">Reference proteome</keyword>
<dbReference type="EMBL" id="BX284605">
    <property type="protein sequence ID" value="CCD68331.2"/>
    <property type="molecule type" value="Genomic_DNA"/>
</dbReference>
<dbReference type="InParanoid" id="Q19653"/>
<dbReference type="OrthoDB" id="5875756at2759"/>
<dbReference type="UCSC" id="F20D6.1">
    <property type="organism name" value="c. elegans"/>
</dbReference>
<dbReference type="AlphaFoldDB" id="Q19653"/>
<accession>Q19653</accession>
<dbReference type="AGR" id="WB:WBGene00017633"/>
<dbReference type="SUPFAM" id="SSF50156">
    <property type="entry name" value="PDZ domain-like"/>
    <property type="match status" value="1"/>
</dbReference>
<dbReference type="InterPro" id="IPR040264">
    <property type="entry name" value="T15H9.4-like"/>
</dbReference>
<dbReference type="KEGG" id="cel:CELE_F20D6.1"/>
<name>Q19653_CAEEL</name>
<reference evidence="1 2" key="1">
    <citation type="journal article" date="1998" name="Science">
        <title>Genome sequence of the nematode C. elegans: a platform for investigating biology.</title>
        <authorList>
            <consortium name="The C. elegans sequencing consortium"/>
            <person name="Sulson J.E."/>
            <person name="Waterston R."/>
        </authorList>
    </citation>
    <scope>NUCLEOTIDE SEQUENCE [LARGE SCALE GENOMIC DNA]</scope>
    <source>
        <strain evidence="1 2">Bristol N2</strain>
    </source>
</reference>
<proteinExistence type="predicted"/>
<dbReference type="RefSeq" id="NP_505110.2">
    <property type="nucleotide sequence ID" value="NM_072709.2"/>
</dbReference>
<dbReference type="PANTHER" id="PTHR31327:SF10">
    <property type="entry name" value="PDZ DOMAIN-CONTAINING PROTEIN"/>
    <property type="match status" value="1"/>
</dbReference>
<dbReference type="SMR" id="Q19653"/>
<dbReference type="STRING" id="6239.F20D6.1.2"/>
<dbReference type="GeneID" id="184722"/>
<protein>
    <submittedName>
        <fullName evidence="1">PDZ domain-containing protein</fullName>
    </submittedName>
</protein>
<dbReference type="FunCoup" id="Q19653">
    <property type="interactions" value="1522"/>
</dbReference>